<keyword evidence="1" id="KW-0812">Transmembrane</keyword>
<keyword evidence="3" id="KW-1185">Reference proteome</keyword>
<reference evidence="2 3" key="1">
    <citation type="journal article" date="2015" name="Genome Biol.">
        <title>Comparative genomics of Steinernema reveals deeply conserved gene regulatory networks.</title>
        <authorList>
            <person name="Dillman A.R."/>
            <person name="Macchietto M."/>
            <person name="Porter C.F."/>
            <person name="Rogers A."/>
            <person name="Williams B."/>
            <person name="Antoshechkin I."/>
            <person name="Lee M.M."/>
            <person name="Goodwin Z."/>
            <person name="Lu X."/>
            <person name="Lewis E.E."/>
            <person name="Goodrich-Blair H."/>
            <person name="Stock S.P."/>
            <person name="Adams B.J."/>
            <person name="Sternberg P.W."/>
            <person name="Mortazavi A."/>
        </authorList>
    </citation>
    <scope>NUCLEOTIDE SEQUENCE [LARGE SCALE GENOMIC DNA]</scope>
    <source>
        <strain evidence="2 3">ALL</strain>
    </source>
</reference>
<gene>
    <name evidence="2" type="ORF">L596_009874</name>
</gene>
<dbReference type="OrthoDB" id="10459277at2759"/>
<dbReference type="EMBL" id="AZBU02000002">
    <property type="protein sequence ID" value="TKR95747.1"/>
    <property type="molecule type" value="Genomic_DNA"/>
</dbReference>
<evidence type="ECO:0000313" key="2">
    <source>
        <dbReference type="EMBL" id="TKR95747.1"/>
    </source>
</evidence>
<comment type="caution">
    <text evidence="2">The sequence shown here is derived from an EMBL/GenBank/DDBJ whole genome shotgun (WGS) entry which is preliminary data.</text>
</comment>
<evidence type="ECO:0000313" key="3">
    <source>
        <dbReference type="Proteomes" id="UP000298663"/>
    </source>
</evidence>
<name>A0A4U5PGL2_STECR</name>
<proteinExistence type="predicted"/>
<feature type="transmembrane region" description="Helical" evidence="1">
    <location>
        <begin position="73"/>
        <end position="96"/>
    </location>
</feature>
<keyword evidence="1" id="KW-1133">Transmembrane helix</keyword>
<organism evidence="2 3">
    <name type="scientific">Steinernema carpocapsae</name>
    <name type="common">Entomopathogenic nematode</name>
    <dbReference type="NCBI Taxonomy" id="34508"/>
    <lineage>
        <taxon>Eukaryota</taxon>
        <taxon>Metazoa</taxon>
        <taxon>Ecdysozoa</taxon>
        <taxon>Nematoda</taxon>
        <taxon>Chromadorea</taxon>
        <taxon>Rhabditida</taxon>
        <taxon>Tylenchina</taxon>
        <taxon>Panagrolaimomorpha</taxon>
        <taxon>Strongyloidoidea</taxon>
        <taxon>Steinernematidae</taxon>
        <taxon>Steinernema</taxon>
    </lineage>
</organism>
<feature type="transmembrane region" description="Helical" evidence="1">
    <location>
        <begin position="48"/>
        <end position="66"/>
    </location>
</feature>
<reference evidence="2 3" key="2">
    <citation type="journal article" date="2019" name="G3 (Bethesda)">
        <title>Hybrid Assembly of the Genome of the Entomopathogenic Nematode Steinernema carpocapsae Identifies the X-Chromosome.</title>
        <authorList>
            <person name="Serra L."/>
            <person name="Macchietto M."/>
            <person name="Macias-Munoz A."/>
            <person name="McGill C.J."/>
            <person name="Rodriguez I.M."/>
            <person name="Rodriguez B."/>
            <person name="Murad R."/>
            <person name="Mortazavi A."/>
        </authorList>
    </citation>
    <scope>NUCLEOTIDE SEQUENCE [LARGE SCALE GENOMIC DNA]</scope>
    <source>
        <strain evidence="2 3">ALL</strain>
    </source>
</reference>
<sequence>MLKENRFRTIKFCEKKFRTREIAFFVFITDFLLCMIVAIELGAHPLQIHMIGLYIVWLLFFYTVVYRPYDAMVVMLLGIECIQFLASVLLSVVTILDGILSLPTSPLSQSLLSTFSTRSHVLSSSGFTSTTSNTSLTYRMSQSLRPLCSTGPEETSLEALSTRLLLATRLHA</sequence>
<dbReference type="Proteomes" id="UP000298663">
    <property type="component" value="Unassembled WGS sequence"/>
</dbReference>
<dbReference type="AlphaFoldDB" id="A0A4U5PGL2"/>
<feature type="transmembrane region" description="Helical" evidence="1">
    <location>
        <begin position="21"/>
        <end position="42"/>
    </location>
</feature>
<protein>
    <submittedName>
        <fullName evidence="2">Uncharacterized protein</fullName>
    </submittedName>
</protein>
<keyword evidence="1" id="KW-0472">Membrane</keyword>
<evidence type="ECO:0000256" key="1">
    <source>
        <dbReference type="SAM" id="Phobius"/>
    </source>
</evidence>
<accession>A0A4U5PGL2</accession>